<dbReference type="Proteomes" id="UP000464178">
    <property type="component" value="Chromosome"/>
</dbReference>
<evidence type="ECO:0000313" key="3">
    <source>
        <dbReference type="Proteomes" id="UP000464178"/>
    </source>
</evidence>
<dbReference type="AlphaFoldDB" id="A0A6P2CVP7"/>
<reference evidence="2 3" key="1">
    <citation type="submission" date="2019-05" db="EMBL/GenBank/DDBJ databases">
        <authorList>
            <consortium name="Science for Life Laboratories"/>
        </authorList>
    </citation>
    <scope>NUCLEOTIDE SEQUENCE [LARGE SCALE GENOMIC DNA]</scope>
    <source>
        <strain evidence="2">Soil9</strain>
    </source>
</reference>
<organism evidence="2 3">
    <name type="scientific">Gemmata massiliana</name>
    <dbReference type="NCBI Taxonomy" id="1210884"/>
    <lineage>
        <taxon>Bacteria</taxon>
        <taxon>Pseudomonadati</taxon>
        <taxon>Planctomycetota</taxon>
        <taxon>Planctomycetia</taxon>
        <taxon>Gemmatales</taxon>
        <taxon>Gemmataceae</taxon>
        <taxon>Gemmata</taxon>
    </lineage>
</organism>
<keyword evidence="3" id="KW-1185">Reference proteome</keyword>
<dbReference type="SUPFAM" id="SSF55729">
    <property type="entry name" value="Acyl-CoA N-acyltransferases (Nat)"/>
    <property type="match status" value="1"/>
</dbReference>
<dbReference type="KEGG" id="gms:SOIL9_44960"/>
<keyword evidence="2" id="KW-0808">Transferase</keyword>
<dbReference type="EMBL" id="LR593886">
    <property type="protein sequence ID" value="VTR93218.1"/>
    <property type="molecule type" value="Genomic_DNA"/>
</dbReference>
<sequence length="185" mass="20546">MPTLTLRGAEPSDWLFLDHLQRRHHDAIGYLPRVALEEAIDRRRVLLALENDAPAGYLYGKATYQRRADLAIIFQAAICFDARRRQMGTALVNEFLGRVPADVRQVCLWCASDLDANQFWSALGFEAVACRAGSHRTGRTHVFWCRHINGGAGTFWAPDSTRGGAMRETRVVVRVGAPLTSGAPV</sequence>
<name>A0A6P2CVP7_9BACT</name>
<dbReference type="InterPro" id="IPR016181">
    <property type="entry name" value="Acyl_CoA_acyltransferase"/>
</dbReference>
<feature type="domain" description="N-acetyltransferase" evidence="1">
    <location>
        <begin position="4"/>
        <end position="149"/>
    </location>
</feature>
<evidence type="ECO:0000259" key="1">
    <source>
        <dbReference type="PROSITE" id="PS51186"/>
    </source>
</evidence>
<dbReference type="GO" id="GO:0016747">
    <property type="term" value="F:acyltransferase activity, transferring groups other than amino-acyl groups"/>
    <property type="evidence" value="ECO:0007669"/>
    <property type="project" value="InterPro"/>
</dbReference>
<dbReference type="InterPro" id="IPR000182">
    <property type="entry name" value="GNAT_dom"/>
</dbReference>
<dbReference type="RefSeq" id="WP_162667986.1">
    <property type="nucleotide sequence ID" value="NZ_LR593886.1"/>
</dbReference>
<proteinExistence type="predicted"/>
<accession>A0A6P2CVP7</accession>
<gene>
    <name evidence="2" type="ORF">SOIL9_44960</name>
</gene>
<protein>
    <submittedName>
        <fullName evidence="2">N-acetyltransferase gcn5: GCN5-related N-acetyltransferase</fullName>
    </submittedName>
</protein>
<dbReference type="PROSITE" id="PS51186">
    <property type="entry name" value="GNAT"/>
    <property type="match status" value="1"/>
</dbReference>
<dbReference type="Gene3D" id="3.40.630.30">
    <property type="match status" value="1"/>
</dbReference>
<evidence type="ECO:0000313" key="2">
    <source>
        <dbReference type="EMBL" id="VTR93218.1"/>
    </source>
</evidence>